<dbReference type="Gene3D" id="3.30.160.250">
    <property type="match status" value="1"/>
</dbReference>
<protein>
    <submittedName>
        <fullName evidence="1">Uncharacterized conserved protein</fullName>
    </submittedName>
</protein>
<dbReference type="Pfam" id="PF05534">
    <property type="entry name" value="HicB"/>
    <property type="match status" value="1"/>
</dbReference>
<gene>
    <name evidence="1" type="ORF">LARV_00585</name>
</gene>
<dbReference type="InterPro" id="IPR013321">
    <property type="entry name" value="Arc_rbn_hlx_hlx"/>
</dbReference>
<dbReference type="InterPro" id="IPR035069">
    <property type="entry name" value="TTHA1013/TTHA0281-like"/>
</dbReference>
<dbReference type="SUPFAM" id="SSF47598">
    <property type="entry name" value="Ribbon-helix-helix"/>
    <property type="match status" value="1"/>
</dbReference>
<proteinExistence type="predicted"/>
<dbReference type="AlphaFoldDB" id="A0A0S7BC34"/>
<sequence>MNKNIEYYLGLPYTRELIPEASGIWFARVKELPNCMSQGNSPEEALHNLNDAMYGWIKGELEDGEPIPEPREEEEYSGKFNTRVPKALHRKLVEAADRDRVSLNQWINTALAEAVGESTAQFPANAVKAEEVSTTSTWPGISSAIQHILHDVGMGHEAGVMDERLFANWLDQNLYDIQIDCEKRNFEQALAKAKALSELLKEHWERSPILRSLSQFLMEFSELLELNCDMNQKVLKAEQMREQIGMIVGAINHPIQSRMQILEKSRFSATTSMCESETSNTIVEPVNKW</sequence>
<dbReference type="SUPFAM" id="SSF143100">
    <property type="entry name" value="TTHA1013/TTHA0281-like"/>
    <property type="match status" value="1"/>
</dbReference>
<accession>A0A0S7BC34</accession>
<evidence type="ECO:0000313" key="2">
    <source>
        <dbReference type="Proteomes" id="UP000055060"/>
    </source>
</evidence>
<dbReference type="GO" id="GO:0006355">
    <property type="term" value="P:regulation of DNA-templated transcription"/>
    <property type="evidence" value="ECO:0007669"/>
    <property type="project" value="InterPro"/>
</dbReference>
<dbReference type="RefSeq" id="WP_075072238.1">
    <property type="nucleotide sequence ID" value="NZ_DF967972.1"/>
</dbReference>
<name>A0A0S7BC34_9CHLR</name>
<dbReference type="Gene3D" id="1.10.1220.10">
    <property type="entry name" value="Met repressor-like"/>
    <property type="match status" value="1"/>
</dbReference>
<keyword evidence="2" id="KW-1185">Reference proteome</keyword>
<dbReference type="EMBL" id="DF967972">
    <property type="protein sequence ID" value="GAP12845.1"/>
    <property type="molecule type" value="Genomic_DNA"/>
</dbReference>
<dbReference type="InterPro" id="IPR010985">
    <property type="entry name" value="Ribbon_hlx_hlx"/>
</dbReference>
<dbReference type="Proteomes" id="UP000055060">
    <property type="component" value="Unassembled WGS sequence"/>
</dbReference>
<dbReference type="OrthoDB" id="5419659at2"/>
<dbReference type="STRING" id="360412.LARV_00585"/>
<reference evidence="1" key="1">
    <citation type="submission" date="2015-07" db="EMBL/GenBank/DDBJ databases">
        <title>Draft Genome Sequences of Anaerolinea thermolimosa IMO-1, Bellilinea caldifistulae GOMI-1, Leptolinea tardivitalis YMTK-2, Levilinea saccharolytica KIBI-1,Longilinea arvoryzae KOME-1, Previously Described as Members of the Anaerolineaceae (Chloroflexi).</title>
        <authorList>
            <person name="Sekiguchi Y."/>
            <person name="Ohashi A."/>
            <person name="Matsuura N."/>
            <person name="Tourlousse M.D."/>
        </authorList>
    </citation>
    <scope>NUCLEOTIDE SEQUENCE [LARGE SCALE GENOMIC DNA]</scope>
    <source>
        <strain evidence="1">KOME-1</strain>
    </source>
</reference>
<organism evidence="1">
    <name type="scientific">Longilinea arvoryzae</name>
    <dbReference type="NCBI Taxonomy" id="360412"/>
    <lineage>
        <taxon>Bacteria</taxon>
        <taxon>Bacillati</taxon>
        <taxon>Chloroflexota</taxon>
        <taxon>Anaerolineae</taxon>
        <taxon>Anaerolineales</taxon>
        <taxon>Anaerolineaceae</taxon>
        <taxon>Longilinea</taxon>
    </lineage>
</organism>
<evidence type="ECO:0000313" key="1">
    <source>
        <dbReference type="EMBL" id="GAP12845.1"/>
    </source>
</evidence>
<dbReference type="InterPro" id="IPR008651">
    <property type="entry name" value="Uncharacterised_HicB"/>
</dbReference>